<dbReference type="SUPFAM" id="SSF81901">
    <property type="entry name" value="HCP-like"/>
    <property type="match status" value="1"/>
</dbReference>
<evidence type="ECO:0000256" key="1">
    <source>
        <dbReference type="ARBA" id="ARBA00007734"/>
    </source>
</evidence>
<organism evidence="4 5">
    <name type="scientific">Acidovorax soli</name>
    <dbReference type="NCBI Taxonomy" id="592050"/>
    <lineage>
        <taxon>Bacteria</taxon>
        <taxon>Pseudomonadati</taxon>
        <taxon>Pseudomonadota</taxon>
        <taxon>Betaproteobacteria</taxon>
        <taxon>Burkholderiales</taxon>
        <taxon>Comamonadaceae</taxon>
        <taxon>Acidovorax</taxon>
    </lineage>
</organism>
<dbReference type="GeneID" id="90620207"/>
<name>A0A1H4CQD4_9BURK</name>
<dbReference type="Pfam" id="PF08238">
    <property type="entry name" value="Sel1"/>
    <property type="match status" value="2"/>
</dbReference>
<comment type="similarity">
    <text evidence="1">Belongs to the transglycosylase Slt family.</text>
</comment>
<dbReference type="STRING" id="592050.SAMN05421875_12027"/>
<evidence type="ECO:0000256" key="2">
    <source>
        <dbReference type="SAM" id="SignalP"/>
    </source>
</evidence>
<dbReference type="SUPFAM" id="SSF53955">
    <property type="entry name" value="Lysozyme-like"/>
    <property type="match status" value="1"/>
</dbReference>
<dbReference type="InterPro" id="IPR011990">
    <property type="entry name" value="TPR-like_helical_dom_sf"/>
</dbReference>
<dbReference type="Pfam" id="PF01464">
    <property type="entry name" value="SLT"/>
    <property type="match status" value="1"/>
</dbReference>
<dbReference type="InterPro" id="IPR008258">
    <property type="entry name" value="Transglycosylase_SLT_dom_1"/>
</dbReference>
<gene>
    <name evidence="4" type="ORF">SAMN05421875_12027</name>
</gene>
<feature type="chain" id="PRO_5011445040" evidence="2">
    <location>
        <begin position="21"/>
        <end position="302"/>
    </location>
</feature>
<dbReference type="EMBL" id="FNQJ01000020">
    <property type="protein sequence ID" value="SEA62322.1"/>
    <property type="molecule type" value="Genomic_DNA"/>
</dbReference>
<keyword evidence="5" id="KW-1185">Reference proteome</keyword>
<dbReference type="Gene3D" id="1.25.40.10">
    <property type="entry name" value="Tetratricopeptide repeat domain"/>
    <property type="match status" value="1"/>
</dbReference>
<dbReference type="InterPro" id="IPR006597">
    <property type="entry name" value="Sel1-like"/>
</dbReference>
<evidence type="ECO:0000313" key="4">
    <source>
        <dbReference type="EMBL" id="SEA62322.1"/>
    </source>
</evidence>
<protein>
    <submittedName>
        <fullName evidence="4">Sel1 repeat-containing protein</fullName>
    </submittedName>
</protein>
<dbReference type="Gene3D" id="1.10.530.10">
    <property type="match status" value="1"/>
</dbReference>
<dbReference type="RefSeq" id="WP_092699340.1">
    <property type="nucleotide sequence ID" value="NZ_CAXIQL010000033.1"/>
</dbReference>
<proteinExistence type="inferred from homology"/>
<keyword evidence="2" id="KW-0732">Signal</keyword>
<evidence type="ECO:0000259" key="3">
    <source>
        <dbReference type="Pfam" id="PF01464"/>
    </source>
</evidence>
<dbReference type="InterPro" id="IPR023346">
    <property type="entry name" value="Lysozyme-like_dom_sf"/>
</dbReference>
<sequence length="302" mass="32485">MRASLLILAPLAVVSLCTWGAGAGAARAQSGESDANRAAGLRQEAIAYEHGEGVARDPLRAAALYCASARLGDMLAQYNLGWMYAHGRGVVRDDGAAAFFFQAAAEQGLGVAARMLQVVGGATDEVPECLRPPPPAPVQVAQPGVNYQRVAPRKIVELVLKMAPQYQVEPQLALAIIAAESNFNTQALSPKNAQGLMQLIPETSERFNVKNPYDPAQNIRGGLTYLRWLLAYFEGDVALVAAAYNAGEGKVERYRGVPPYLETRAYVQRILKAVGATAHPFDRSVAQPSPALERIRLALRHK</sequence>
<reference evidence="5" key="1">
    <citation type="submission" date="2016-10" db="EMBL/GenBank/DDBJ databases">
        <authorList>
            <person name="Varghese N."/>
            <person name="Submissions S."/>
        </authorList>
    </citation>
    <scope>NUCLEOTIDE SEQUENCE [LARGE SCALE GENOMIC DNA]</scope>
    <source>
        <strain evidence="5">DSM 25157</strain>
    </source>
</reference>
<dbReference type="CDD" id="cd16896">
    <property type="entry name" value="LT_Slt70-like"/>
    <property type="match status" value="1"/>
</dbReference>
<dbReference type="PANTHER" id="PTHR37423">
    <property type="entry name" value="SOLUBLE LYTIC MUREIN TRANSGLYCOSYLASE-RELATED"/>
    <property type="match status" value="1"/>
</dbReference>
<feature type="signal peptide" evidence="2">
    <location>
        <begin position="1"/>
        <end position="20"/>
    </location>
</feature>
<dbReference type="AlphaFoldDB" id="A0A1H4CQD4"/>
<feature type="domain" description="Transglycosylase SLT" evidence="3">
    <location>
        <begin position="159"/>
        <end position="256"/>
    </location>
</feature>
<evidence type="ECO:0000313" key="5">
    <source>
        <dbReference type="Proteomes" id="UP000199002"/>
    </source>
</evidence>
<dbReference type="SMART" id="SM00671">
    <property type="entry name" value="SEL1"/>
    <property type="match status" value="2"/>
</dbReference>
<dbReference type="PANTHER" id="PTHR37423:SF2">
    <property type="entry name" value="MEMBRANE-BOUND LYTIC MUREIN TRANSGLYCOSYLASE C"/>
    <property type="match status" value="1"/>
</dbReference>
<accession>A0A1H4CQD4</accession>
<dbReference type="Proteomes" id="UP000199002">
    <property type="component" value="Unassembled WGS sequence"/>
</dbReference>